<gene>
    <name evidence="3" type="ORF">MNBD_CPR01-430</name>
</gene>
<dbReference type="EMBL" id="UOEV01000029">
    <property type="protein sequence ID" value="VAW32222.1"/>
    <property type="molecule type" value="Genomic_DNA"/>
</dbReference>
<name>A0A3B0V0E0_9ZZZZ</name>
<keyword evidence="2" id="KW-0812">Transmembrane</keyword>
<reference evidence="3" key="1">
    <citation type="submission" date="2018-06" db="EMBL/GenBank/DDBJ databases">
        <authorList>
            <person name="Zhirakovskaya E."/>
        </authorList>
    </citation>
    <scope>NUCLEOTIDE SEQUENCE</scope>
</reference>
<feature type="region of interest" description="Disordered" evidence="1">
    <location>
        <begin position="1"/>
        <end position="31"/>
    </location>
</feature>
<organism evidence="3">
    <name type="scientific">hydrothermal vent metagenome</name>
    <dbReference type="NCBI Taxonomy" id="652676"/>
    <lineage>
        <taxon>unclassified sequences</taxon>
        <taxon>metagenomes</taxon>
        <taxon>ecological metagenomes</taxon>
    </lineage>
</organism>
<evidence type="ECO:0008006" key="4">
    <source>
        <dbReference type="Google" id="ProtNLM"/>
    </source>
</evidence>
<evidence type="ECO:0000256" key="2">
    <source>
        <dbReference type="SAM" id="Phobius"/>
    </source>
</evidence>
<evidence type="ECO:0000256" key="1">
    <source>
        <dbReference type="SAM" id="MobiDB-lite"/>
    </source>
</evidence>
<dbReference type="AlphaFoldDB" id="A0A3B0V0E0"/>
<accession>A0A3B0V0E0</accession>
<keyword evidence="2" id="KW-1133">Transmembrane helix</keyword>
<protein>
    <recommendedName>
        <fullName evidence="4">Baseplate protein J-like domain-containing protein</fullName>
    </recommendedName>
</protein>
<sequence length="417" mass="44545">MRKTFEDIIPPSRRRNTVQPGAHESSPKTALPTHRRKFSYTPAIVSFVIIIIVVMILYAFSGASVEIEPMTATANLSGDFTAMASTTTPLPFGIISVQKIVKQTVKGNGTEAVHQAAHGTITIYNTRPVPQKLVTKTRFETKNGLIFRIRDAIVVPKAHGIIPGSVKAVVYADTSGSQYNISPSSFTLPGLSGTSLARKVYARSTSAMTGGFSGTRAKISPDIEASVHLTLQSVLAKNMAVSIQAQVPEGYVLIEGAATTTYKDLPTLPSKNGSGAEVREQGTTFAVVFPKSAFARLIATNIIGSYSGQPVTLTSTKSLTLIPTKGIPNSRNAVGGTVFNFALSGNTTVVWTVNKNRISTAIAGKSREEAKTILKGFPEVKQAHLKLHPVWSSYFPSDPKAITVVINNTKTSRDTGI</sequence>
<proteinExistence type="predicted"/>
<keyword evidence="2" id="KW-0472">Membrane</keyword>
<feature type="transmembrane region" description="Helical" evidence="2">
    <location>
        <begin position="38"/>
        <end position="60"/>
    </location>
</feature>
<evidence type="ECO:0000313" key="3">
    <source>
        <dbReference type="EMBL" id="VAW32222.1"/>
    </source>
</evidence>